<dbReference type="Proteomes" id="UP000789831">
    <property type="component" value="Unassembled WGS sequence"/>
</dbReference>
<evidence type="ECO:0000313" key="3">
    <source>
        <dbReference type="Proteomes" id="UP000789831"/>
    </source>
</evidence>
<dbReference type="EMBL" id="CAJVPL010000059">
    <property type="protein sequence ID" value="CAG8440011.1"/>
    <property type="molecule type" value="Genomic_DNA"/>
</dbReference>
<name>A0A9N8V767_9GLOM</name>
<feature type="signal peptide" evidence="1">
    <location>
        <begin position="1"/>
        <end position="24"/>
    </location>
</feature>
<comment type="caution">
    <text evidence="2">The sequence shown here is derived from an EMBL/GenBank/DDBJ whole genome shotgun (WGS) entry which is preliminary data.</text>
</comment>
<organism evidence="2 3">
    <name type="scientific">Ambispora gerdemannii</name>
    <dbReference type="NCBI Taxonomy" id="144530"/>
    <lineage>
        <taxon>Eukaryota</taxon>
        <taxon>Fungi</taxon>
        <taxon>Fungi incertae sedis</taxon>
        <taxon>Mucoromycota</taxon>
        <taxon>Glomeromycotina</taxon>
        <taxon>Glomeromycetes</taxon>
        <taxon>Archaeosporales</taxon>
        <taxon>Ambisporaceae</taxon>
        <taxon>Ambispora</taxon>
    </lineage>
</organism>
<keyword evidence="1" id="KW-0732">Signal</keyword>
<sequence>MKLLNTLLLVAGSTVLFTTNPSSACEKTCRVGISTTFAEKYGNVTHPIWVSLYQNLEDTALDNVVFPSKKDSVTQKLRKQILLTLNNKAKKLETNFNKRLPNIVEHAIFVQKPQFRGDCNHPFRVKQPKPPAIWKMSDCRKMNYICGNPPSICHFLDMIKKRNVKAIKSVLSKEATTKENFLATLSNAVNQTLHNNSEIIKKSEIPDIVAAVKVNIVKSLTLFAGHYNSEFCKGNSCDRFDLEIKKQLLTYP</sequence>
<feature type="chain" id="PRO_5040439929" evidence="1">
    <location>
        <begin position="25"/>
        <end position="252"/>
    </location>
</feature>
<evidence type="ECO:0000256" key="1">
    <source>
        <dbReference type="SAM" id="SignalP"/>
    </source>
</evidence>
<evidence type="ECO:0000313" key="2">
    <source>
        <dbReference type="EMBL" id="CAG8440011.1"/>
    </source>
</evidence>
<proteinExistence type="predicted"/>
<gene>
    <name evidence="2" type="ORF">AGERDE_LOCUS984</name>
</gene>
<dbReference type="OrthoDB" id="2324139at2759"/>
<keyword evidence="3" id="KW-1185">Reference proteome</keyword>
<reference evidence="2" key="1">
    <citation type="submission" date="2021-06" db="EMBL/GenBank/DDBJ databases">
        <authorList>
            <person name="Kallberg Y."/>
            <person name="Tangrot J."/>
            <person name="Rosling A."/>
        </authorList>
    </citation>
    <scope>NUCLEOTIDE SEQUENCE</scope>
    <source>
        <strain evidence="2">MT106</strain>
    </source>
</reference>
<protein>
    <submittedName>
        <fullName evidence="2">4989_t:CDS:1</fullName>
    </submittedName>
</protein>
<dbReference type="AlphaFoldDB" id="A0A9N8V767"/>
<accession>A0A9N8V767</accession>